<accession>A0ABQ6IDL6</accession>
<feature type="compositionally biased region" description="Basic and acidic residues" evidence="1">
    <location>
        <begin position="94"/>
        <end position="105"/>
    </location>
</feature>
<comment type="caution">
    <text evidence="3">The sequence shown here is derived from an EMBL/GenBank/DDBJ whole genome shotgun (WGS) entry which is preliminary data.</text>
</comment>
<evidence type="ECO:0000313" key="4">
    <source>
        <dbReference type="Proteomes" id="UP001157125"/>
    </source>
</evidence>
<evidence type="ECO:0000256" key="1">
    <source>
        <dbReference type="SAM" id="MobiDB-lite"/>
    </source>
</evidence>
<feature type="signal peptide" evidence="2">
    <location>
        <begin position="1"/>
        <end position="26"/>
    </location>
</feature>
<protein>
    <submittedName>
        <fullName evidence="3">Uncharacterized protein</fullName>
    </submittedName>
</protein>
<reference evidence="4" key="1">
    <citation type="journal article" date="2019" name="Int. J. Syst. Evol. Microbiol.">
        <title>The Global Catalogue of Microorganisms (GCM) 10K type strain sequencing project: providing services to taxonomists for standard genome sequencing and annotation.</title>
        <authorList>
            <consortium name="The Broad Institute Genomics Platform"/>
            <consortium name="The Broad Institute Genome Sequencing Center for Infectious Disease"/>
            <person name="Wu L."/>
            <person name="Ma J."/>
        </authorList>
    </citation>
    <scope>NUCLEOTIDE SEQUENCE [LARGE SCALE GENOMIC DNA]</scope>
    <source>
        <strain evidence="4">NBRC 112299</strain>
    </source>
</reference>
<evidence type="ECO:0000256" key="2">
    <source>
        <dbReference type="SAM" id="SignalP"/>
    </source>
</evidence>
<dbReference type="EMBL" id="BSUN01000001">
    <property type="protein sequence ID" value="GMA35511.1"/>
    <property type="molecule type" value="Genomic_DNA"/>
</dbReference>
<keyword evidence="4" id="KW-1185">Reference proteome</keyword>
<gene>
    <name evidence="3" type="ORF">GCM10025876_17150</name>
</gene>
<proteinExistence type="predicted"/>
<sequence length="130" mass="14081">MTYARRSAALAVAVAAATLLTSCVRATVDTTIGEDDTFSQHTVAAYSDSVASQITDYLGADVDSLISGIESNDEFVAFQAAHPGQVEIADYDDGEPRGRRTDPHRHPSRRVRCGVHPGPGQHRRERKPHP</sequence>
<dbReference type="PROSITE" id="PS51257">
    <property type="entry name" value="PROKAR_LIPOPROTEIN"/>
    <property type="match status" value="1"/>
</dbReference>
<dbReference type="RefSeq" id="WP_284328024.1">
    <property type="nucleotide sequence ID" value="NZ_BSUN01000001.1"/>
</dbReference>
<keyword evidence="2" id="KW-0732">Signal</keyword>
<name>A0ABQ6IDL6_9MICO</name>
<feature type="chain" id="PRO_5045084213" evidence="2">
    <location>
        <begin position="27"/>
        <end position="130"/>
    </location>
</feature>
<feature type="compositionally biased region" description="Basic residues" evidence="1">
    <location>
        <begin position="121"/>
        <end position="130"/>
    </location>
</feature>
<evidence type="ECO:0000313" key="3">
    <source>
        <dbReference type="EMBL" id="GMA35511.1"/>
    </source>
</evidence>
<dbReference type="Proteomes" id="UP001157125">
    <property type="component" value="Unassembled WGS sequence"/>
</dbReference>
<organism evidence="3 4">
    <name type="scientific">Demequina litorisediminis</name>
    <dbReference type="NCBI Taxonomy" id="1849022"/>
    <lineage>
        <taxon>Bacteria</taxon>
        <taxon>Bacillati</taxon>
        <taxon>Actinomycetota</taxon>
        <taxon>Actinomycetes</taxon>
        <taxon>Micrococcales</taxon>
        <taxon>Demequinaceae</taxon>
        <taxon>Demequina</taxon>
    </lineage>
</organism>
<feature type="region of interest" description="Disordered" evidence="1">
    <location>
        <begin position="87"/>
        <end position="130"/>
    </location>
</feature>